<reference evidence="1 2" key="1">
    <citation type="journal article" date="2020" name="Nat. Food">
        <title>A phased Vanilla planifolia genome enables genetic improvement of flavour and production.</title>
        <authorList>
            <person name="Hasing T."/>
            <person name="Tang H."/>
            <person name="Brym M."/>
            <person name="Khazi F."/>
            <person name="Huang T."/>
            <person name="Chambers A.H."/>
        </authorList>
    </citation>
    <scope>NUCLEOTIDE SEQUENCE [LARGE SCALE GENOMIC DNA]</scope>
    <source>
        <tissue evidence="1">Leaf</tissue>
    </source>
</reference>
<accession>A0A835PDM5</accession>
<gene>
    <name evidence="1" type="ORF">HPP92_026064</name>
</gene>
<proteinExistence type="predicted"/>
<evidence type="ECO:0000313" key="1">
    <source>
        <dbReference type="EMBL" id="KAG0451806.1"/>
    </source>
</evidence>
<evidence type="ECO:0000313" key="2">
    <source>
        <dbReference type="Proteomes" id="UP000639772"/>
    </source>
</evidence>
<dbReference type="Proteomes" id="UP000639772">
    <property type="component" value="Unassembled WGS sequence"/>
</dbReference>
<comment type="caution">
    <text evidence="1">The sequence shown here is derived from an EMBL/GenBank/DDBJ whole genome shotgun (WGS) entry which is preliminary data.</text>
</comment>
<dbReference type="AlphaFoldDB" id="A0A835PDM5"/>
<name>A0A835PDM5_VANPL</name>
<dbReference type="EMBL" id="JADCNM010000048">
    <property type="protein sequence ID" value="KAG0451806.1"/>
    <property type="molecule type" value="Genomic_DNA"/>
</dbReference>
<protein>
    <submittedName>
        <fullName evidence="1">Uncharacterized protein</fullName>
    </submittedName>
</protein>
<sequence>MSCLFIAKLSLQNEVLSVIGMPKPIVQQCDLKTEVRTPSFVYKEMFQYTTKSLAHPFK</sequence>
<organism evidence="1 2">
    <name type="scientific">Vanilla planifolia</name>
    <name type="common">Vanilla</name>
    <dbReference type="NCBI Taxonomy" id="51239"/>
    <lineage>
        <taxon>Eukaryota</taxon>
        <taxon>Viridiplantae</taxon>
        <taxon>Streptophyta</taxon>
        <taxon>Embryophyta</taxon>
        <taxon>Tracheophyta</taxon>
        <taxon>Spermatophyta</taxon>
        <taxon>Magnoliopsida</taxon>
        <taxon>Liliopsida</taxon>
        <taxon>Asparagales</taxon>
        <taxon>Orchidaceae</taxon>
        <taxon>Vanilloideae</taxon>
        <taxon>Vanilleae</taxon>
        <taxon>Vanilla</taxon>
    </lineage>
</organism>